<proteinExistence type="inferred from homology"/>
<dbReference type="InterPro" id="IPR017871">
    <property type="entry name" value="ABC_transporter-like_CS"/>
</dbReference>
<evidence type="ECO:0000256" key="4">
    <source>
        <dbReference type="ARBA" id="ARBA00022840"/>
    </source>
</evidence>
<protein>
    <submittedName>
        <fullName evidence="6">ABC transporter ATP-binding protein</fullName>
    </submittedName>
</protein>
<evidence type="ECO:0000259" key="5">
    <source>
        <dbReference type="PROSITE" id="PS50893"/>
    </source>
</evidence>
<comment type="caution">
    <text evidence="6">The sequence shown here is derived from an EMBL/GenBank/DDBJ whole genome shotgun (WGS) entry which is preliminary data.</text>
</comment>
<comment type="similarity">
    <text evidence="1">Belongs to the ABC transporter superfamily.</text>
</comment>
<dbReference type="PROSITE" id="PS00211">
    <property type="entry name" value="ABC_TRANSPORTER_1"/>
    <property type="match status" value="1"/>
</dbReference>
<dbReference type="Proteomes" id="UP000291613">
    <property type="component" value="Unassembled WGS sequence"/>
</dbReference>
<evidence type="ECO:0000256" key="2">
    <source>
        <dbReference type="ARBA" id="ARBA00022448"/>
    </source>
</evidence>
<dbReference type="InterPro" id="IPR003593">
    <property type="entry name" value="AAA+_ATPase"/>
</dbReference>
<keyword evidence="2" id="KW-0813">Transport</keyword>
<dbReference type="EMBL" id="SIUB01000003">
    <property type="protein sequence ID" value="TBN53894.1"/>
    <property type="molecule type" value="Genomic_DNA"/>
</dbReference>
<dbReference type="GO" id="GO:0016887">
    <property type="term" value="F:ATP hydrolysis activity"/>
    <property type="evidence" value="ECO:0007669"/>
    <property type="project" value="InterPro"/>
</dbReference>
<keyword evidence="7" id="KW-1185">Reference proteome</keyword>
<keyword evidence="3" id="KW-0547">Nucleotide-binding</keyword>
<dbReference type="Gene3D" id="3.40.50.300">
    <property type="entry name" value="P-loop containing nucleotide triphosphate hydrolases"/>
    <property type="match status" value="1"/>
</dbReference>
<keyword evidence="4 6" id="KW-0067">ATP-binding</keyword>
<dbReference type="CDD" id="cd03293">
    <property type="entry name" value="ABC_NrtD_SsuB_transporters"/>
    <property type="match status" value="1"/>
</dbReference>
<feature type="domain" description="ABC transporter" evidence="5">
    <location>
        <begin position="25"/>
        <end position="256"/>
    </location>
</feature>
<dbReference type="GO" id="GO:0005524">
    <property type="term" value="F:ATP binding"/>
    <property type="evidence" value="ECO:0007669"/>
    <property type="project" value="UniProtKB-KW"/>
</dbReference>
<dbReference type="PANTHER" id="PTHR42788:SF13">
    <property type="entry name" value="ALIPHATIC SULFONATES IMPORT ATP-BINDING PROTEIN SSUB"/>
    <property type="match status" value="1"/>
</dbReference>
<sequence length="295" mass="32409">MSDPSAIEHQVAARLDRLNAREAILDVRGLVKTVPHGTSERTILNNVHLKVRRREFLCVVGPSGCGKSTLIRTIAGLEEAQGGDILVDGKPVHGPGPDRAMVFQGYTLFPWLTVLGNVMFGLQMANKPKDEAAREARQWLDLVGLEPYADAYPHHLSGGMKQRVAIARALAIQPRILLMDEPFSALDARTRARMQAYLIDIWRKIDVTIVFITHDLDEALLLADRVLVLKTNPGEVVELMDVPALPGARDLDSPALKAALIRLEGFIHAQEQAQAAEDEPVTPIVRLAPIKDGID</sequence>
<dbReference type="RefSeq" id="WP_131003128.1">
    <property type="nucleotide sequence ID" value="NZ_JBHSZR010000003.1"/>
</dbReference>
<dbReference type="InterPro" id="IPR003439">
    <property type="entry name" value="ABC_transporter-like_ATP-bd"/>
</dbReference>
<dbReference type="AlphaFoldDB" id="A0A4Q9GMF4"/>
<name>A0A4Q9GMF4_9HYPH</name>
<reference evidence="6 7" key="1">
    <citation type="submission" date="2019-02" db="EMBL/GenBank/DDBJ databases">
        <title>Hansschlegelia quercus sp. nov., a novel methylotrophic bacterium from buds of oak (Quercus robur L.).</title>
        <authorList>
            <person name="Agafonova N.V."/>
            <person name="Kaparullina E.N."/>
            <person name="Grouzdev D.S."/>
            <person name="Doronina N.V."/>
        </authorList>
    </citation>
    <scope>NUCLEOTIDE SEQUENCE [LARGE SCALE GENOMIC DNA]</scope>
    <source>
        <strain evidence="6 7">Dub</strain>
    </source>
</reference>
<evidence type="ECO:0000313" key="6">
    <source>
        <dbReference type="EMBL" id="TBN53894.1"/>
    </source>
</evidence>
<dbReference type="PANTHER" id="PTHR42788">
    <property type="entry name" value="TAURINE IMPORT ATP-BINDING PROTEIN-RELATED"/>
    <property type="match status" value="1"/>
</dbReference>
<dbReference type="SMART" id="SM00382">
    <property type="entry name" value="AAA"/>
    <property type="match status" value="1"/>
</dbReference>
<accession>A0A4Q9GMF4</accession>
<dbReference type="SUPFAM" id="SSF52540">
    <property type="entry name" value="P-loop containing nucleoside triphosphate hydrolases"/>
    <property type="match status" value="1"/>
</dbReference>
<evidence type="ECO:0000313" key="7">
    <source>
        <dbReference type="Proteomes" id="UP000291613"/>
    </source>
</evidence>
<evidence type="ECO:0000256" key="1">
    <source>
        <dbReference type="ARBA" id="ARBA00005417"/>
    </source>
</evidence>
<gene>
    <name evidence="6" type="ORF">EYR15_08900</name>
</gene>
<evidence type="ECO:0000256" key="3">
    <source>
        <dbReference type="ARBA" id="ARBA00022741"/>
    </source>
</evidence>
<dbReference type="PROSITE" id="PS50893">
    <property type="entry name" value="ABC_TRANSPORTER_2"/>
    <property type="match status" value="1"/>
</dbReference>
<dbReference type="OrthoDB" id="9797536at2"/>
<dbReference type="Pfam" id="PF00005">
    <property type="entry name" value="ABC_tran"/>
    <property type="match status" value="1"/>
</dbReference>
<organism evidence="6 7">
    <name type="scientific">Hansschlegelia quercus</name>
    <dbReference type="NCBI Taxonomy" id="2528245"/>
    <lineage>
        <taxon>Bacteria</taxon>
        <taxon>Pseudomonadati</taxon>
        <taxon>Pseudomonadota</taxon>
        <taxon>Alphaproteobacteria</taxon>
        <taxon>Hyphomicrobiales</taxon>
        <taxon>Methylopilaceae</taxon>
        <taxon>Hansschlegelia</taxon>
    </lineage>
</organism>
<dbReference type="InterPro" id="IPR050166">
    <property type="entry name" value="ABC_transporter_ATP-bind"/>
</dbReference>
<dbReference type="InterPro" id="IPR027417">
    <property type="entry name" value="P-loop_NTPase"/>
</dbReference>